<dbReference type="Proteomes" id="UP001246858">
    <property type="component" value="Unassembled WGS sequence"/>
</dbReference>
<name>A0ACC6KR15_9SPHI</name>
<protein>
    <submittedName>
        <fullName evidence="1">Uncharacterized protein</fullName>
    </submittedName>
</protein>
<comment type="caution">
    <text evidence="1">The sequence shown here is derived from an EMBL/GenBank/DDBJ whole genome shotgun (WGS) entry which is preliminary data.</text>
</comment>
<keyword evidence="2" id="KW-1185">Reference proteome</keyword>
<evidence type="ECO:0000313" key="2">
    <source>
        <dbReference type="Proteomes" id="UP001246858"/>
    </source>
</evidence>
<dbReference type="EMBL" id="JAVDTF010000001">
    <property type="protein sequence ID" value="MDR6781578.1"/>
    <property type="molecule type" value="Genomic_DNA"/>
</dbReference>
<gene>
    <name evidence="1" type="ORF">J2X78_000130</name>
</gene>
<sequence length="847" mass="94774">MMSKLTAITIGLALGTATVYAQAPPAVPANPSSMIRVDYKKLVSRADLNYPEPVSRSEAGMPIGNGTMGTLLWTGPSQLHMQINRVDVFASNSASNNFFQRNTDYCGGTAYADLDFGMPLFNKPDFKQQLSCYEGLSTLKGKEVSVKALAWNKADVIALQVSDKRPSGAAFSAALRMLRLPVSRRGNHTAVSRIAVYGNYIVLTQEFKEDDYYCGSAVVMGITGAGSNAELSNESTARLQVSKTGQKDFTVYIASAAGFDPAEDLVKTAVARLEEARKLGFEGLYASNKQWWADFWSRSFVSLHSKDAEADFVEKNYTYYLYVMGSSSRGAYPTKFNGMLWTTGGDQRKWGANFWGANQSCLYNALFPTNHHELMDPMFNMYSKAYPTFGKSAEQQWGSKGIYIPETVGFDGEPVLPDDIAAEMRELYLKRKDWQQRSQRFMNYAETKQPFLSRWNWKKDTSWVAGKWPLADRGSGPYSPVNHIFSRGAKIAYQYWQRYEYTGDMDWLRQSAYPMLKGIAEFYRNFPNLKKAQGKYHIYHINDNESIWGGHNTVEEMASMKGIFPAAIRAAELLGADQELRKLWADFLRDLAPLSSSKAYPEVAAQPEYWVGSLPPLLKGNGLRRPDGNTMPVWFFDLCNPGGDPEMLKIAQQTYDGYFREGGIKAYQPYVLSKIPAAGAILGRSDAIKYLVPSQIRRKPGDEVLANRMDLSEGFYTTNIQRLGRAADALHPGLLQTAPESPAAAPVIRLFPAWPKEWDAAFSLLGRGNFLITSAMFNGEIRFVELHSQSGSECRIRNPWPNSKTVVYKNGKRTVYSDDLLIIQTQKGDKLVLLPEGRTPEQAKLQI</sequence>
<reference evidence="1" key="1">
    <citation type="submission" date="2023-07" db="EMBL/GenBank/DDBJ databases">
        <title>Sorghum-associated microbial communities from plants grown in Nebraska, USA.</title>
        <authorList>
            <person name="Schachtman D."/>
        </authorList>
    </citation>
    <scope>NUCLEOTIDE SEQUENCE</scope>
    <source>
        <strain evidence="1">2697</strain>
    </source>
</reference>
<proteinExistence type="predicted"/>
<evidence type="ECO:0000313" key="1">
    <source>
        <dbReference type="EMBL" id="MDR6781578.1"/>
    </source>
</evidence>
<accession>A0ACC6KR15</accession>
<organism evidence="1 2">
    <name type="scientific">Pedobacter africanus</name>
    <dbReference type="NCBI Taxonomy" id="151894"/>
    <lineage>
        <taxon>Bacteria</taxon>
        <taxon>Pseudomonadati</taxon>
        <taxon>Bacteroidota</taxon>
        <taxon>Sphingobacteriia</taxon>
        <taxon>Sphingobacteriales</taxon>
        <taxon>Sphingobacteriaceae</taxon>
        <taxon>Pedobacter</taxon>
    </lineage>
</organism>